<reference evidence="1 2" key="1">
    <citation type="submission" date="2019-08" db="EMBL/GenBank/DDBJ databases">
        <authorList>
            <person name="Ye J."/>
        </authorList>
    </citation>
    <scope>NUCLEOTIDE SEQUENCE [LARGE SCALE GENOMIC DNA]</scope>
    <source>
        <strain evidence="1 2">TK008</strain>
    </source>
</reference>
<dbReference type="InterPro" id="IPR029044">
    <property type="entry name" value="Nucleotide-diphossugar_trans"/>
</dbReference>
<dbReference type="Proteomes" id="UP000321562">
    <property type="component" value="Unassembled WGS sequence"/>
</dbReference>
<dbReference type="Gene3D" id="3.90.550.10">
    <property type="entry name" value="Spore Coat Polysaccharide Biosynthesis Protein SpsA, Chain A"/>
    <property type="match status" value="1"/>
</dbReference>
<dbReference type="SUPFAM" id="SSF53448">
    <property type="entry name" value="Nucleotide-diphospho-sugar transferases"/>
    <property type="match status" value="1"/>
</dbReference>
<evidence type="ECO:0000313" key="1">
    <source>
        <dbReference type="EMBL" id="TXB70452.1"/>
    </source>
</evidence>
<name>A0A5C6S8N6_9RHOB</name>
<comment type="caution">
    <text evidence="1">The sequence shown here is derived from an EMBL/GenBank/DDBJ whole genome shotgun (WGS) entry which is preliminary data.</text>
</comment>
<sequence>MMNRSLSIIFIVDGERLQAQSLLLVSSLYRQLADTPATELVAYAPERAFGKLSPATQALFDLCGVRVCQLRDADGMWKKDYPHGNKLLAAAECRDSEATLFLDTDMVCLRPFPELDFERAGTVFAVPEGVPTWGEQNDRWRRAYAHYGMDLPTDRVTLTRGAQRSYYPYFNAGFVGFANSAVHDGKHFGQLWLETASDFDWNCSIAQKRPWLDQITMPLTIKRFGLEYEALPDVYNYSISNREDMSGTEDARILHYHRAMFLERAPQYPTLRDDLFALMPREHHAEMSRLLTLANYPLPSG</sequence>
<evidence type="ECO:0000313" key="2">
    <source>
        <dbReference type="Proteomes" id="UP000321562"/>
    </source>
</evidence>
<evidence type="ECO:0008006" key="3">
    <source>
        <dbReference type="Google" id="ProtNLM"/>
    </source>
</evidence>
<gene>
    <name evidence="1" type="ORF">FQV27_00825</name>
</gene>
<protein>
    <recommendedName>
        <fullName evidence="3">Nucleotide-diphospho-sugar transferase domain-containing protein</fullName>
    </recommendedName>
</protein>
<dbReference type="AlphaFoldDB" id="A0A5C6S8N6"/>
<dbReference type="OrthoDB" id="7648032at2"/>
<accession>A0A5C6S8N6</accession>
<dbReference type="RefSeq" id="WP_147095815.1">
    <property type="nucleotide sequence ID" value="NZ_JBHUFH010000002.1"/>
</dbReference>
<dbReference type="EMBL" id="VOPL01000001">
    <property type="protein sequence ID" value="TXB70452.1"/>
    <property type="molecule type" value="Genomic_DNA"/>
</dbReference>
<proteinExistence type="predicted"/>
<organism evidence="1 2">
    <name type="scientific">Paracoccus aurantiacus</name>
    <dbReference type="NCBI Taxonomy" id="2599412"/>
    <lineage>
        <taxon>Bacteria</taxon>
        <taxon>Pseudomonadati</taxon>
        <taxon>Pseudomonadota</taxon>
        <taxon>Alphaproteobacteria</taxon>
        <taxon>Rhodobacterales</taxon>
        <taxon>Paracoccaceae</taxon>
        <taxon>Paracoccus</taxon>
    </lineage>
</organism>
<keyword evidence="2" id="KW-1185">Reference proteome</keyword>